<reference evidence="2 3" key="1">
    <citation type="journal article" date="2023" name="bioRxiv">
        <title>High-quality genome assemblies of four members of thePodospora anserinaspecies complex.</title>
        <authorList>
            <person name="Ament-Velasquez S.L."/>
            <person name="Vogan A.A."/>
            <person name="Wallerman O."/>
            <person name="Hartmann F."/>
            <person name="Gautier V."/>
            <person name="Silar P."/>
            <person name="Giraud T."/>
            <person name="Johannesson H."/>
        </authorList>
    </citation>
    <scope>NUCLEOTIDE SEQUENCE [LARGE SCALE GENOMIC DNA]</scope>
    <source>
        <strain evidence="2 3">CBS 415.72m</strain>
    </source>
</reference>
<sequence length="149" mass="16626">MAPNSKKPDPDSTDENILISHDQLYKIDQLRARNIGKYLPLPQLVDSDAFISVSIIPGPRASVEHKEVVESYSRYLNDTAQLQAEFPAILDEDQVNACMGIRTPRNPTGQYTFSEDVLKLRSAAPTETTSPSLMSWHLPHHDGGHHHGK</sequence>
<evidence type="ECO:0000313" key="3">
    <source>
        <dbReference type="Proteomes" id="UP001323405"/>
    </source>
</evidence>
<evidence type="ECO:0000313" key="2">
    <source>
        <dbReference type="EMBL" id="KAK4652674.1"/>
    </source>
</evidence>
<feature type="region of interest" description="Disordered" evidence="1">
    <location>
        <begin position="128"/>
        <end position="149"/>
    </location>
</feature>
<dbReference type="EMBL" id="JAFFHA010000007">
    <property type="protein sequence ID" value="KAK4652674.1"/>
    <property type="molecule type" value="Genomic_DNA"/>
</dbReference>
<organism evidence="2 3">
    <name type="scientific">Podospora pseudocomata</name>
    <dbReference type="NCBI Taxonomy" id="2093779"/>
    <lineage>
        <taxon>Eukaryota</taxon>
        <taxon>Fungi</taxon>
        <taxon>Dikarya</taxon>
        <taxon>Ascomycota</taxon>
        <taxon>Pezizomycotina</taxon>
        <taxon>Sordariomycetes</taxon>
        <taxon>Sordariomycetidae</taxon>
        <taxon>Sordariales</taxon>
        <taxon>Podosporaceae</taxon>
        <taxon>Podospora</taxon>
    </lineage>
</organism>
<accession>A0ABR0GAL8</accession>
<dbReference type="Proteomes" id="UP001323405">
    <property type="component" value="Unassembled WGS sequence"/>
</dbReference>
<proteinExistence type="predicted"/>
<keyword evidence="3" id="KW-1185">Reference proteome</keyword>
<name>A0ABR0GAL8_9PEZI</name>
<comment type="caution">
    <text evidence="2">The sequence shown here is derived from an EMBL/GenBank/DDBJ whole genome shotgun (WGS) entry which is preliminary data.</text>
</comment>
<gene>
    <name evidence="2" type="ORF">QC762_0075570</name>
</gene>
<dbReference type="GeneID" id="87903504"/>
<evidence type="ECO:0000256" key="1">
    <source>
        <dbReference type="SAM" id="MobiDB-lite"/>
    </source>
</evidence>
<dbReference type="RefSeq" id="XP_062741649.1">
    <property type="nucleotide sequence ID" value="XM_062883802.1"/>
</dbReference>
<protein>
    <submittedName>
        <fullName evidence="2">Uncharacterized protein</fullName>
    </submittedName>
</protein>